<accession>A0ACC3A7I5</accession>
<name>A0ACC3A7I5_9EURO</name>
<keyword evidence="2" id="KW-1185">Reference proteome</keyword>
<evidence type="ECO:0000313" key="2">
    <source>
        <dbReference type="Proteomes" id="UP001172386"/>
    </source>
</evidence>
<dbReference type="EMBL" id="JAPDRQ010000074">
    <property type="protein sequence ID" value="KAJ9656671.1"/>
    <property type="molecule type" value="Genomic_DNA"/>
</dbReference>
<sequence length="448" mass="49085">MSEHIPAWKRLGLKLKYAKEQPDSTELSLFQGSNKKRADAGQSHTNASQHTERPTKRRRIISNESGKPTDSQRHVNGQNDHEASRHASQEEPTSEAVSVSNLQRTETNEDKNRRKKRKSVSFTNDTKIDDGDSRVTIDFPAGSPGSTPKKAKQRETNDEATTAESPLPAEDVSSIGGQTEDSSPSDTILPQRQKIKQKTAKQKGQKSDSVQKSVAALEYLEQHRSKRALWKFNKTRDIWILNNARDTEKIPRSYDLALAGYVHGLPEKAAARARLIQECKQAIPSSEQEDVSSIDATKYKEILLQQINEEEPKPHTNGGFPEWLESQPRPRLILWALGVEEESGKITNGTTETKGAKTLTPAEKKKLKKSRTAVPIDISSSSESDSESDSSDGSRTSESGENSTKKGAATKITSGDDDTSSSGTSSSFEADGTSSSDNASSESSSDSE</sequence>
<organism evidence="1 2">
    <name type="scientific">Neophaeococcomyces mojaviensis</name>
    <dbReference type="NCBI Taxonomy" id="3383035"/>
    <lineage>
        <taxon>Eukaryota</taxon>
        <taxon>Fungi</taxon>
        <taxon>Dikarya</taxon>
        <taxon>Ascomycota</taxon>
        <taxon>Pezizomycotina</taxon>
        <taxon>Eurotiomycetes</taxon>
        <taxon>Chaetothyriomycetidae</taxon>
        <taxon>Chaetothyriales</taxon>
        <taxon>Chaetothyriales incertae sedis</taxon>
        <taxon>Neophaeococcomyces</taxon>
    </lineage>
</organism>
<proteinExistence type="predicted"/>
<comment type="caution">
    <text evidence="1">The sequence shown here is derived from an EMBL/GenBank/DDBJ whole genome shotgun (WGS) entry which is preliminary data.</text>
</comment>
<evidence type="ECO:0000313" key="1">
    <source>
        <dbReference type="EMBL" id="KAJ9656671.1"/>
    </source>
</evidence>
<reference evidence="1" key="1">
    <citation type="submission" date="2022-10" db="EMBL/GenBank/DDBJ databases">
        <title>Culturing micro-colonial fungi from biological soil crusts in the Mojave desert and describing Neophaeococcomyces mojavensis, and introducing the new genera and species Taxawa tesnikishii.</title>
        <authorList>
            <person name="Kurbessoian T."/>
            <person name="Stajich J.E."/>
        </authorList>
    </citation>
    <scope>NUCLEOTIDE SEQUENCE</scope>
    <source>
        <strain evidence="1">JES_112</strain>
    </source>
</reference>
<dbReference type="Proteomes" id="UP001172386">
    <property type="component" value="Unassembled WGS sequence"/>
</dbReference>
<gene>
    <name evidence="1" type="ORF">H2198_004790</name>
</gene>
<protein>
    <submittedName>
        <fullName evidence="1">Uncharacterized protein</fullName>
    </submittedName>
</protein>